<dbReference type="EMBL" id="OW152833">
    <property type="protein sequence ID" value="CAH2054657.1"/>
    <property type="molecule type" value="Genomic_DNA"/>
</dbReference>
<reference evidence="2" key="1">
    <citation type="submission" date="2022-03" db="EMBL/GenBank/DDBJ databases">
        <authorList>
            <person name="Martin H S."/>
        </authorList>
    </citation>
    <scope>NUCLEOTIDE SEQUENCE</scope>
</reference>
<sequence>MAERLYIFFLCVGLILDINVGQLKREKTCLDAFVCAHTKERICGLNPVTREVRRFLDHCDLLEFNCEYKAYFQITKQQNYLVVIVVLLLFFVTFAIAHGPPMERDNEDVVMGRKVKKMGAKWCSMAKVCNHDRVPVCGVSHAGDIMGFRDLCDMFDFNCIRRRNYKQTTCPEDKSVLSVSRRPTNSYYDD</sequence>
<evidence type="ECO:0000256" key="1">
    <source>
        <dbReference type="SAM" id="Phobius"/>
    </source>
</evidence>
<feature type="transmembrane region" description="Helical" evidence="1">
    <location>
        <begin position="79"/>
        <end position="97"/>
    </location>
</feature>
<proteinExistence type="predicted"/>
<keyword evidence="1" id="KW-0812">Transmembrane</keyword>
<keyword evidence="1" id="KW-1133">Transmembrane helix</keyword>
<keyword evidence="3" id="KW-1185">Reference proteome</keyword>
<protein>
    <recommendedName>
        <fullName evidence="4">Kazal-like domain-containing protein</fullName>
    </recommendedName>
</protein>
<feature type="non-terminal residue" evidence="2">
    <location>
        <position position="190"/>
    </location>
</feature>
<organism evidence="2 3">
    <name type="scientific">Iphiclides podalirius</name>
    <name type="common">scarce swallowtail</name>
    <dbReference type="NCBI Taxonomy" id="110791"/>
    <lineage>
        <taxon>Eukaryota</taxon>
        <taxon>Metazoa</taxon>
        <taxon>Ecdysozoa</taxon>
        <taxon>Arthropoda</taxon>
        <taxon>Hexapoda</taxon>
        <taxon>Insecta</taxon>
        <taxon>Pterygota</taxon>
        <taxon>Neoptera</taxon>
        <taxon>Endopterygota</taxon>
        <taxon>Lepidoptera</taxon>
        <taxon>Glossata</taxon>
        <taxon>Ditrysia</taxon>
        <taxon>Papilionoidea</taxon>
        <taxon>Papilionidae</taxon>
        <taxon>Papilioninae</taxon>
        <taxon>Iphiclides</taxon>
    </lineage>
</organism>
<accession>A0ABN8IFL0</accession>
<dbReference type="Proteomes" id="UP000837857">
    <property type="component" value="Chromosome 21"/>
</dbReference>
<name>A0ABN8IFL0_9NEOP</name>
<evidence type="ECO:0008006" key="4">
    <source>
        <dbReference type="Google" id="ProtNLM"/>
    </source>
</evidence>
<evidence type="ECO:0000313" key="3">
    <source>
        <dbReference type="Proteomes" id="UP000837857"/>
    </source>
</evidence>
<evidence type="ECO:0000313" key="2">
    <source>
        <dbReference type="EMBL" id="CAH2054657.1"/>
    </source>
</evidence>
<keyword evidence="1" id="KW-0472">Membrane</keyword>
<gene>
    <name evidence="2" type="ORF">IPOD504_LOCUS8725</name>
</gene>
<feature type="transmembrane region" description="Helical" evidence="1">
    <location>
        <begin position="6"/>
        <end position="23"/>
    </location>
</feature>